<dbReference type="PANTHER" id="PTHR33204:SF29">
    <property type="entry name" value="TRANSCRIPTIONAL REGULATOR"/>
    <property type="match status" value="1"/>
</dbReference>
<keyword evidence="6" id="KW-1185">Reference proteome</keyword>
<evidence type="ECO:0000313" key="5">
    <source>
        <dbReference type="EMBL" id="KTD81805.1"/>
    </source>
</evidence>
<dbReference type="Pfam" id="PF01638">
    <property type="entry name" value="HxlR"/>
    <property type="match status" value="1"/>
</dbReference>
<evidence type="ECO:0000256" key="1">
    <source>
        <dbReference type="ARBA" id="ARBA00023015"/>
    </source>
</evidence>
<dbReference type="PANTHER" id="PTHR33204">
    <property type="entry name" value="TRANSCRIPTIONAL REGULATOR, MARR FAMILY"/>
    <property type="match status" value="1"/>
</dbReference>
<dbReference type="InterPro" id="IPR036390">
    <property type="entry name" value="WH_DNA-bd_sf"/>
</dbReference>
<dbReference type="PROSITE" id="PS51118">
    <property type="entry name" value="HTH_HXLR"/>
    <property type="match status" value="1"/>
</dbReference>
<keyword evidence="1" id="KW-0805">Transcription regulation</keyword>
<name>A0A0W1AKC3_9GAMM</name>
<dbReference type="SUPFAM" id="SSF46785">
    <property type="entry name" value="Winged helix' DNA-binding domain"/>
    <property type="match status" value="1"/>
</dbReference>
<accession>A0A0W1AKC3</accession>
<dbReference type="RefSeq" id="WP_058491753.1">
    <property type="nucleotide sequence ID" value="NZ_CBCRUR010000002.1"/>
</dbReference>
<evidence type="ECO:0000259" key="4">
    <source>
        <dbReference type="PROSITE" id="PS51118"/>
    </source>
</evidence>
<comment type="caution">
    <text evidence="5">The sequence shown here is derived from an EMBL/GenBank/DDBJ whole genome shotgun (WGS) entry which is preliminary data.</text>
</comment>
<dbReference type="GO" id="GO:0003677">
    <property type="term" value="F:DNA binding"/>
    <property type="evidence" value="ECO:0007669"/>
    <property type="project" value="UniProtKB-KW"/>
</dbReference>
<protein>
    <submittedName>
        <fullName evidence="5">Putative transcriptional regulator</fullName>
    </submittedName>
</protein>
<dbReference type="Proteomes" id="UP000054662">
    <property type="component" value="Unassembled WGS sequence"/>
</dbReference>
<feature type="domain" description="HTH hxlR-type" evidence="4">
    <location>
        <begin position="12"/>
        <end position="108"/>
    </location>
</feature>
<dbReference type="STRING" id="45076.Lwor_0108"/>
<dbReference type="OrthoDB" id="9807069at2"/>
<evidence type="ECO:0000313" key="6">
    <source>
        <dbReference type="Proteomes" id="UP000054662"/>
    </source>
</evidence>
<evidence type="ECO:0000256" key="3">
    <source>
        <dbReference type="ARBA" id="ARBA00023163"/>
    </source>
</evidence>
<dbReference type="PATRIC" id="fig|45076.6.peg.116"/>
<organism evidence="5 6">
    <name type="scientific">Legionella worsleiensis</name>
    <dbReference type="NCBI Taxonomy" id="45076"/>
    <lineage>
        <taxon>Bacteria</taxon>
        <taxon>Pseudomonadati</taxon>
        <taxon>Pseudomonadota</taxon>
        <taxon>Gammaproteobacteria</taxon>
        <taxon>Legionellales</taxon>
        <taxon>Legionellaceae</taxon>
        <taxon>Legionella</taxon>
    </lineage>
</organism>
<keyword evidence="2" id="KW-0238">DNA-binding</keyword>
<reference evidence="5 6" key="1">
    <citation type="submission" date="2015-11" db="EMBL/GenBank/DDBJ databases">
        <title>Genomic analysis of 38 Legionella species identifies large and diverse effector repertoires.</title>
        <authorList>
            <person name="Burstein D."/>
            <person name="Amaro F."/>
            <person name="Zusman T."/>
            <person name="Lifshitz Z."/>
            <person name="Cohen O."/>
            <person name="Gilbert J.A."/>
            <person name="Pupko T."/>
            <person name="Shuman H.A."/>
            <person name="Segal G."/>
        </authorList>
    </citation>
    <scope>NUCLEOTIDE SEQUENCE [LARGE SCALE GENOMIC DNA]</scope>
    <source>
        <strain evidence="5 6">ATCC 49508</strain>
    </source>
</reference>
<dbReference type="InterPro" id="IPR002577">
    <property type="entry name" value="HTH_HxlR"/>
</dbReference>
<evidence type="ECO:0000256" key="2">
    <source>
        <dbReference type="ARBA" id="ARBA00023125"/>
    </source>
</evidence>
<dbReference type="InterPro" id="IPR036388">
    <property type="entry name" value="WH-like_DNA-bd_sf"/>
</dbReference>
<gene>
    <name evidence="5" type="primary">ytfH</name>
    <name evidence="5" type="ORF">Lwor_0108</name>
</gene>
<keyword evidence="3" id="KW-0804">Transcription</keyword>
<proteinExistence type="predicted"/>
<dbReference type="EMBL" id="LNZC01000002">
    <property type="protein sequence ID" value="KTD81805.1"/>
    <property type="molecule type" value="Genomic_DNA"/>
</dbReference>
<sequence>MATRNKVLREACPLEAALDVIGGKWKGIIIYHLFNGKLRFNMLHRVIPAITHRMLTRQLRQLERDGVVMRWVQTEGQVQVEYSLSNFGMALKPILLSLRTWGYQFKIP</sequence>
<dbReference type="AlphaFoldDB" id="A0A0W1AKC3"/>
<dbReference type="Gene3D" id="1.10.10.10">
    <property type="entry name" value="Winged helix-like DNA-binding domain superfamily/Winged helix DNA-binding domain"/>
    <property type="match status" value="1"/>
</dbReference>